<dbReference type="SMART" id="SM00305">
    <property type="entry name" value="HintC"/>
    <property type="match status" value="1"/>
</dbReference>
<proteinExistence type="predicted"/>
<dbReference type="InterPro" id="IPR001767">
    <property type="entry name" value="Hedgehog_Hint"/>
</dbReference>
<dbReference type="GO" id="GO:0016540">
    <property type="term" value="P:protein autoprocessing"/>
    <property type="evidence" value="ECO:0007669"/>
    <property type="project" value="InterPro"/>
</dbReference>
<feature type="domain" description="Hint" evidence="2">
    <location>
        <begin position="59"/>
        <end position="157"/>
    </location>
</feature>
<dbReference type="InterPro" id="IPR052140">
    <property type="entry name" value="Dev_Signal_Hedgehog-like"/>
</dbReference>
<evidence type="ECO:0008006" key="5">
    <source>
        <dbReference type="Google" id="ProtNLM"/>
    </source>
</evidence>
<evidence type="ECO:0000259" key="1">
    <source>
        <dbReference type="SMART" id="SM00305"/>
    </source>
</evidence>
<dbReference type="InterPro" id="IPR003587">
    <property type="entry name" value="Hint_dom_N"/>
</dbReference>
<dbReference type="KEGG" id="lgi:LOTGIDRAFT_238755"/>
<organism evidence="3 4">
    <name type="scientific">Lottia gigantea</name>
    <name type="common">Giant owl limpet</name>
    <dbReference type="NCBI Taxonomy" id="225164"/>
    <lineage>
        <taxon>Eukaryota</taxon>
        <taxon>Metazoa</taxon>
        <taxon>Spiralia</taxon>
        <taxon>Lophotrochozoa</taxon>
        <taxon>Mollusca</taxon>
        <taxon>Gastropoda</taxon>
        <taxon>Patellogastropoda</taxon>
        <taxon>Lottioidea</taxon>
        <taxon>Lottiidae</taxon>
        <taxon>Lottia</taxon>
    </lineage>
</organism>
<reference evidence="3 4" key="1">
    <citation type="journal article" date="2013" name="Nature">
        <title>Insights into bilaterian evolution from three spiralian genomes.</title>
        <authorList>
            <person name="Simakov O."/>
            <person name="Marletaz F."/>
            <person name="Cho S.J."/>
            <person name="Edsinger-Gonzales E."/>
            <person name="Havlak P."/>
            <person name="Hellsten U."/>
            <person name="Kuo D.H."/>
            <person name="Larsson T."/>
            <person name="Lv J."/>
            <person name="Arendt D."/>
            <person name="Savage R."/>
            <person name="Osoegawa K."/>
            <person name="de Jong P."/>
            <person name="Grimwood J."/>
            <person name="Chapman J.A."/>
            <person name="Shapiro H."/>
            <person name="Aerts A."/>
            <person name="Otillar R.P."/>
            <person name="Terry A.Y."/>
            <person name="Boore J.L."/>
            <person name="Grigoriev I.V."/>
            <person name="Lindberg D.R."/>
            <person name="Seaver E.C."/>
            <person name="Weisblat D.A."/>
            <person name="Putnam N.H."/>
            <person name="Rokhsar D.S."/>
        </authorList>
    </citation>
    <scope>NUCLEOTIDE SEQUENCE [LARGE SCALE GENOMIC DNA]</scope>
</reference>
<dbReference type="GeneID" id="20250863"/>
<dbReference type="SMART" id="SM00306">
    <property type="entry name" value="HintN"/>
    <property type="match status" value="1"/>
</dbReference>
<protein>
    <recommendedName>
        <fullName evidence="5">Hint domain-containing protein</fullName>
    </recommendedName>
</protein>
<dbReference type="AlphaFoldDB" id="V4AR02"/>
<evidence type="ECO:0000259" key="2">
    <source>
        <dbReference type="SMART" id="SM00306"/>
    </source>
</evidence>
<name>V4AR02_LOTGI</name>
<evidence type="ECO:0000313" key="3">
    <source>
        <dbReference type="EMBL" id="ESO99677.1"/>
    </source>
</evidence>
<dbReference type="OrthoDB" id="6056605at2759"/>
<gene>
    <name evidence="3" type="ORF">LOTGIDRAFT_238755</name>
</gene>
<feature type="domain" description="Hint" evidence="1">
    <location>
        <begin position="160"/>
        <end position="204"/>
    </location>
</feature>
<keyword evidence="4" id="KW-1185">Reference proteome</keyword>
<dbReference type="STRING" id="225164.V4AR02"/>
<dbReference type="Gene3D" id="2.170.16.10">
    <property type="entry name" value="Hedgehog/Intein (Hint) domain"/>
    <property type="match status" value="1"/>
</dbReference>
<dbReference type="CTD" id="20250863"/>
<dbReference type="OMA" id="HKDANIM"/>
<dbReference type="EMBL" id="KB200971">
    <property type="protein sequence ID" value="ESO99677.1"/>
    <property type="molecule type" value="Genomic_DNA"/>
</dbReference>
<dbReference type="Proteomes" id="UP000030746">
    <property type="component" value="Unassembled WGS sequence"/>
</dbReference>
<dbReference type="RefSeq" id="XP_009049641.1">
    <property type="nucleotide sequence ID" value="XM_009051393.1"/>
</dbReference>
<dbReference type="Pfam" id="PF01079">
    <property type="entry name" value="Hint"/>
    <property type="match status" value="1"/>
</dbReference>
<evidence type="ECO:0000313" key="4">
    <source>
        <dbReference type="Proteomes" id="UP000030746"/>
    </source>
</evidence>
<dbReference type="HOGENOM" id="CLU_095455_0_0_1"/>
<accession>V4AR02</accession>
<dbReference type="PANTHER" id="PTHR46706:SF12">
    <property type="entry name" value="PROTEIN QUA-1-RELATED"/>
    <property type="match status" value="1"/>
</dbReference>
<dbReference type="InterPro" id="IPR036844">
    <property type="entry name" value="Hint_dom_sf"/>
</dbReference>
<dbReference type="PANTHER" id="PTHR46706">
    <property type="entry name" value="PROTEIN QUA-1-RELATED"/>
    <property type="match status" value="1"/>
</dbReference>
<dbReference type="CDD" id="cd00081">
    <property type="entry name" value="Hint"/>
    <property type="match status" value="1"/>
</dbReference>
<sequence>MPVEVLKFLHIGRGIYSSTNEVFLHCIELLLTLTSRMNLCQNFMKFYEGLNRQYLTQPRKCFPKNTVVTTKNNKTYLDELEDGDYVLAWDEDKLDFTRVWCKTHHIEDVRSQYLQIDTETKRLEISHRHFVLFKDGDKKDFKKAEDVKIGDVLYVLDVDQLKVNEEEVKAIEEVECEGVYNVFTDSGRIIANGIFCSVYSEVHPNLVHPMLAPLRAAHSIMPTVVMKKVMAPNSEGQPHVIKYGGDILKPVAKLL</sequence>
<dbReference type="SUPFAM" id="SSF51294">
    <property type="entry name" value="Hedgehog/intein (Hint) domain"/>
    <property type="match status" value="1"/>
</dbReference>
<dbReference type="InterPro" id="IPR003586">
    <property type="entry name" value="Hint_dom_C"/>
</dbReference>